<organism evidence="1">
    <name type="scientific">uncultured Caudovirales phage</name>
    <dbReference type="NCBI Taxonomy" id="2100421"/>
    <lineage>
        <taxon>Viruses</taxon>
        <taxon>Duplodnaviria</taxon>
        <taxon>Heunggongvirae</taxon>
        <taxon>Uroviricota</taxon>
        <taxon>Caudoviricetes</taxon>
        <taxon>Peduoviridae</taxon>
        <taxon>Maltschvirus</taxon>
        <taxon>Maltschvirus maltsch</taxon>
    </lineage>
</organism>
<dbReference type="EMBL" id="LR796957">
    <property type="protein sequence ID" value="CAB4178012.1"/>
    <property type="molecule type" value="Genomic_DNA"/>
</dbReference>
<name>A0A6J5Q3M8_9CAUD</name>
<evidence type="ECO:0000313" key="1">
    <source>
        <dbReference type="EMBL" id="CAB4178012.1"/>
    </source>
</evidence>
<sequence length="325" mass="35116">MAGRTITQIAGDYGLTQNANKDIFADSEAATLATVNKTLAQLRSNNDEINAAKGFGRSTFGDAITAQQQNDVLNPVFTNFAQARQQEDLNQANFGRQIISAGVGADINSNAAIQNQALNEKTLGYKTGLETTAQQTLNAQQGQIQNANTLSQINANQAAQSQLNAEQGQIQKENTLSQINANQAAQSQIEAQRGQIQQGNTAAEIAQRTTASSTLESQKAAINQQTVTQQFDYEKQLINQKYDIAIATLQKQSDIAMENLEPELKLKAVYTREVLLDQINVQRQVSIENMGFSFLTGIASSLLGPTVAAQLADFKLPEVKIPGVN</sequence>
<reference evidence="1" key="1">
    <citation type="submission" date="2020-05" db="EMBL/GenBank/DDBJ databases">
        <authorList>
            <person name="Chiriac C."/>
            <person name="Salcher M."/>
            <person name="Ghai R."/>
            <person name="Kavagutti S V."/>
        </authorList>
    </citation>
    <scope>NUCLEOTIDE SEQUENCE</scope>
</reference>
<proteinExistence type="predicted"/>
<accession>A0A6J5Q3M8</accession>
<protein>
    <submittedName>
        <fullName evidence="1">Uncharacterized protein</fullName>
    </submittedName>
</protein>
<gene>
    <name evidence="1" type="ORF">UFOVP1009_24</name>
</gene>